<accession>A0ABQ0KX08</accession>
<keyword evidence="3" id="KW-1185">Reference proteome</keyword>
<evidence type="ECO:0000313" key="2">
    <source>
        <dbReference type="EMBL" id="GAT43483.1"/>
    </source>
</evidence>
<sequence length="970" mass="106864">MGLCQQSSMAPSSSTGLAQLSVHRVGDVGWWRSAKTHPLLSYPSEPIPPELDELYRRLKIPVQSRFPRTPSALVGQLRQVSQHNFALIVARRDELRHYLTTCPDADAPALRDSFNRGADSFPQAFCAAMLLDMIVDHATACIVPTDCAALSTAGPTKVELLVGRRLHERPVGMPSRRSALTNEVKAMLDSESGPFNAVASIVQLQSPHNPGETVGSDELQPYLRGFTDTKQQTRASSAYQQERIEVTMAHAVLTAALLVRGVDLRDKGRVRDGLDKYHQELGSPLPETVLRRVRGGNDMLGPLNVALGLGVLQVLGVKRNFMRAGFSGTFALFEMHLQEEWRLTSASLLYDLEYMARDYFLKSVAGEFHPALVVSKILNDPDFSGKVKALDDMRKTLTAAEKLEIFGYSLNDQYPDMDIDDSGKLYGEIQMIDHALTGSSTALEENQTIDIPGTEGVNTDILPIHSADSSHLSKSGKPPSEDAQPDGETASGLVDGASIRPANLNPHEDAMDIEEEGTAGFAEHSNRNQNDIGEEDEVLDLDMVAGSSPPLPAMADQVPEPAADNSDTSKPSEVNEDARFPSPLTEMSEEGPAPAGNEDGSAAGNESQDNLEDEEDKDIEHPPPPKRPKMNVILKRWAEYARSVGDKGWGEIISSLELLPSEPKRGQLQLACLPEGVCVHSPRPDATEWTETYQHHMQVEAPASRLSTLLGLRDLLARSSKAPNAEELVFLTNKKKLAQAASDQPRWAVLGKLFSQGAVLLTQEARPEYDRFASPEEFTHRLLTDIAPPTIGVVIEDMELDNTKANQSLWCGSILAFEPFKGTRNTMDEYRRPTVSSIRRTSVPVREAVATFAGAELRLPHGFADLSADAWAANQARMVPQFSGNKFPRPIHDRVFLDVTQEQFISDLDWDCMGTIYQPMYNRTVLILIRPDRTVSPDHWRWSDSSWNRCLADEKRTDVASLVLEPGHAM</sequence>
<protein>
    <submittedName>
        <fullName evidence="2">Uncharacterized protein</fullName>
    </submittedName>
</protein>
<organism evidence="2 3">
    <name type="scientific">Mycena chlorophos</name>
    <name type="common">Agaric fungus</name>
    <name type="synonym">Agaricus chlorophos</name>
    <dbReference type="NCBI Taxonomy" id="658473"/>
    <lineage>
        <taxon>Eukaryota</taxon>
        <taxon>Fungi</taxon>
        <taxon>Dikarya</taxon>
        <taxon>Basidiomycota</taxon>
        <taxon>Agaricomycotina</taxon>
        <taxon>Agaricomycetes</taxon>
        <taxon>Agaricomycetidae</taxon>
        <taxon>Agaricales</taxon>
        <taxon>Marasmiineae</taxon>
        <taxon>Mycenaceae</taxon>
        <taxon>Mycena</taxon>
    </lineage>
</organism>
<gene>
    <name evidence="2" type="ORF">MCHLO_01160</name>
</gene>
<evidence type="ECO:0000313" key="3">
    <source>
        <dbReference type="Proteomes" id="UP000815677"/>
    </source>
</evidence>
<dbReference type="EMBL" id="DF839072">
    <property type="protein sequence ID" value="GAT43483.1"/>
    <property type="molecule type" value="Genomic_DNA"/>
</dbReference>
<name>A0ABQ0KX08_MYCCL</name>
<proteinExistence type="predicted"/>
<evidence type="ECO:0000256" key="1">
    <source>
        <dbReference type="SAM" id="MobiDB-lite"/>
    </source>
</evidence>
<feature type="region of interest" description="Disordered" evidence="1">
    <location>
        <begin position="467"/>
        <end position="505"/>
    </location>
</feature>
<feature type="region of interest" description="Disordered" evidence="1">
    <location>
        <begin position="544"/>
        <end position="629"/>
    </location>
</feature>
<reference evidence="2" key="1">
    <citation type="submission" date="2014-09" db="EMBL/GenBank/DDBJ databases">
        <title>Genome sequence of the luminous mushroom Mycena chlorophos for searching fungal bioluminescence genes.</title>
        <authorList>
            <person name="Tanaka Y."/>
            <person name="Kasuga D."/>
            <person name="Oba Y."/>
            <person name="Hase S."/>
            <person name="Sato K."/>
            <person name="Oba Y."/>
            <person name="Sakakibara Y."/>
        </authorList>
    </citation>
    <scope>NUCLEOTIDE SEQUENCE</scope>
</reference>
<dbReference type="Proteomes" id="UP000815677">
    <property type="component" value="Unassembled WGS sequence"/>
</dbReference>